<dbReference type="GeneID" id="27719403"/>
<dbReference type="HOGENOM" id="CLU_1305471_0_0_1"/>
<keyword evidence="2" id="KW-1185">Reference proteome</keyword>
<accession>A0A084FUZ5</accession>
<comment type="caution">
    <text evidence="1">The sequence shown here is derived from an EMBL/GenBank/DDBJ whole genome shotgun (WGS) entry which is preliminary data.</text>
</comment>
<name>A0A084FUZ5_PSEDA</name>
<dbReference type="AlphaFoldDB" id="A0A084FUZ5"/>
<evidence type="ECO:0000313" key="1">
    <source>
        <dbReference type="EMBL" id="KEZ38907.1"/>
    </source>
</evidence>
<dbReference type="EMBL" id="JOWA01000165">
    <property type="protein sequence ID" value="KEZ38907.1"/>
    <property type="molecule type" value="Genomic_DNA"/>
</dbReference>
<dbReference type="Proteomes" id="UP000028545">
    <property type="component" value="Unassembled WGS sequence"/>
</dbReference>
<evidence type="ECO:0000313" key="2">
    <source>
        <dbReference type="Proteomes" id="UP000028545"/>
    </source>
</evidence>
<dbReference type="VEuPathDB" id="FungiDB:SAPIO_CDS10228"/>
<dbReference type="KEGG" id="sapo:SAPIO_CDS10228"/>
<protein>
    <submittedName>
        <fullName evidence="1">Uncharacterized protein</fullName>
    </submittedName>
</protein>
<reference evidence="1 2" key="1">
    <citation type="journal article" date="2014" name="Genome Announc.">
        <title>Draft genome sequence of the pathogenic fungus Scedosporium apiospermum.</title>
        <authorList>
            <person name="Vandeputte P."/>
            <person name="Ghamrawi S."/>
            <person name="Rechenmann M."/>
            <person name="Iltis A."/>
            <person name="Giraud S."/>
            <person name="Fleury M."/>
            <person name="Thornton C."/>
            <person name="Delhaes L."/>
            <person name="Meyer W."/>
            <person name="Papon N."/>
            <person name="Bouchara J.P."/>
        </authorList>
    </citation>
    <scope>NUCLEOTIDE SEQUENCE [LARGE SCALE GENOMIC DNA]</scope>
    <source>
        <strain evidence="1 2">IHEM 14462</strain>
    </source>
</reference>
<organism evidence="1 2">
    <name type="scientific">Pseudallescheria apiosperma</name>
    <name type="common">Scedosporium apiospermum</name>
    <dbReference type="NCBI Taxonomy" id="563466"/>
    <lineage>
        <taxon>Eukaryota</taxon>
        <taxon>Fungi</taxon>
        <taxon>Dikarya</taxon>
        <taxon>Ascomycota</taxon>
        <taxon>Pezizomycotina</taxon>
        <taxon>Sordariomycetes</taxon>
        <taxon>Hypocreomycetidae</taxon>
        <taxon>Microascales</taxon>
        <taxon>Microascaceae</taxon>
        <taxon>Scedosporium</taxon>
    </lineage>
</organism>
<gene>
    <name evidence="1" type="ORF">SAPIO_CDS10228</name>
</gene>
<sequence>MDALSDDFSSTVPDMGAYVDAQAESKTVLDAYRAASDEGEDDTPAFFNTVLESLPKEGQLTMMKELVLFKKNFESIRQLRHFFMDAVLKAMKHGFVHSEISPSPHPEAEPGIEEWKRVLAEEPPARCCREALKEQCLRRDRFRCVITGAFDLPSLERGRTAADNHFMTDTEFYRPGGKLAKNLETYQAAIKKAKAADMTVKGSNIFMMEIR</sequence>
<dbReference type="RefSeq" id="XP_016638706.1">
    <property type="nucleotide sequence ID" value="XM_016783857.1"/>
</dbReference>
<dbReference type="OrthoDB" id="2104739at2759"/>
<proteinExistence type="predicted"/>